<dbReference type="Proteomes" id="UP001174909">
    <property type="component" value="Unassembled WGS sequence"/>
</dbReference>
<dbReference type="AlphaFoldDB" id="A0AA35RU81"/>
<keyword evidence="2" id="KW-1185">Reference proteome</keyword>
<proteinExistence type="predicted"/>
<name>A0AA35RU81_GEOBA</name>
<organism evidence="1 2">
    <name type="scientific">Geodia barretti</name>
    <name type="common">Barrett's horny sponge</name>
    <dbReference type="NCBI Taxonomy" id="519541"/>
    <lineage>
        <taxon>Eukaryota</taxon>
        <taxon>Metazoa</taxon>
        <taxon>Porifera</taxon>
        <taxon>Demospongiae</taxon>
        <taxon>Heteroscleromorpha</taxon>
        <taxon>Tetractinellida</taxon>
        <taxon>Astrophorina</taxon>
        <taxon>Geodiidae</taxon>
        <taxon>Geodia</taxon>
    </lineage>
</organism>
<comment type="caution">
    <text evidence="1">The sequence shown here is derived from an EMBL/GenBank/DDBJ whole genome shotgun (WGS) entry which is preliminary data.</text>
</comment>
<sequence>SKYLVFCLALLCLVSFVFYTKRFHWYCSPRAAQELVPVQISPAVVVNAACSSPVVRRPAGGLVVAFRFWEQQTQAMKSLVQLQCLASRMGLRVVEPFLYGSLLGLQPEALNGEGYPHLSELVDVDVWNRETTSKFGLFPLVKWSEFIRIPAPGFSYTAGCPAACFDKFNKSVTALAQYGRFIVVRRACVNFLDYAGV</sequence>
<feature type="non-terminal residue" evidence="1">
    <location>
        <position position="197"/>
    </location>
</feature>
<feature type="non-terminal residue" evidence="1">
    <location>
        <position position="1"/>
    </location>
</feature>
<accession>A0AA35RU81</accession>
<gene>
    <name evidence="1" type="ORF">GBAR_LOCUS10757</name>
</gene>
<evidence type="ECO:0000313" key="2">
    <source>
        <dbReference type="Proteomes" id="UP001174909"/>
    </source>
</evidence>
<evidence type="ECO:0000313" key="1">
    <source>
        <dbReference type="EMBL" id="CAI8017818.1"/>
    </source>
</evidence>
<protein>
    <submittedName>
        <fullName evidence="1">Uncharacterized protein</fullName>
    </submittedName>
</protein>
<dbReference type="EMBL" id="CASHTH010001659">
    <property type="protein sequence ID" value="CAI8017818.1"/>
    <property type="molecule type" value="Genomic_DNA"/>
</dbReference>
<reference evidence="1" key="1">
    <citation type="submission" date="2023-03" db="EMBL/GenBank/DDBJ databases">
        <authorList>
            <person name="Steffen K."/>
            <person name="Cardenas P."/>
        </authorList>
    </citation>
    <scope>NUCLEOTIDE SEQUENCE</scope>
</reference>